<evidence type="ECO:0000313" key="3">
    <source>
        <dbReference type="Proteomes" id="UP000317093"/>
    </source>
</evidence>
<name>A0A518B8Q4_9BACT</name>
<protein>
    <recommendedName>
        <fullName evidence="4">SHSP domain-containing protein</fullName>
    </recommendedName>
</protein>
<dbReference type="RefSeq" id="WP_145260774.1">
    <property type="nucleotide sequence ID" value="NZ_CP036279.1"/>
</dbReference>
<dbReference type="Proteomes" id="UP000317093">
    <property type="component" value="Chromosome"/>
</dbReference>
<accession>A0A518B8Q4</accession>
<dbReference type="Gene3D" id="2.60.40.790">
    <property type="match status" value="1"/>
</dbReference>
<evidence type="ECO:0008006" key="4">
    <source>
        <dbReference type="Google" id="ProtNLM"/>
    </source>
</evidence>
<evidence type="ECO:0000256" key="1">
    <source>
        <dbReference type="SAM" id="MobiDB-lite"/>
    </source>
</evidence>
<dbReference type="EMBL" id="CP036279">
    <property type="protein sequence ID" value="QDU63359.1"/>
    <property type="molecule type" value="Genomic_DNA"/>
</dbReference>
<sequence>MNILERLGQWFRLDGNRRRTGARSQQDGFSETHTSPPIQFTKTGTMVIAKVEVGDATPSDVRVDVSEEHLRIRVSHRFNHRVMLPVIVNPERCDMQLRDQHLTIYLSRPEPKAKNDLLDMAESQIAFYS</sequence>
<feature type="compositionally biased region" description="Polar residues" evidence="1">
    <location>
        <begin position="22"/>
        <end position="37"/>
    </location>
</feature>
<dbReference type="CDD" id="cd00298">
    <property type="entry name" value="ACD_sHsps_p23-like"/>
    <property type="match status" value="1"/>
</dbReference>
<reference evidence="2 3" key="1">
    <citation type="submission" date="2019-02" db="EMBL/GenBank/DDBJ databases">
        <title>Deep-cultivation of Planctomycetes and their phenomic and genomic characterization uncovers novel biology.</title>
        <authorList>
            <person name="Wiegand S."/>
            <person name="Jogler M."/>
            <person name="Boedeker C."/>
            <person name="Pinto D."/>
            <person name="Vollmers J."/>
            <person name="Rivas-Marin E."/>
            <person name="Kohn T."/>
            <person name="Peeters S.H."/>
            <person name="Heuer A."/>
            <person name="Rast P."/>
            <person name="Oberbeckmann S."/>
            <person name="Bunk B."/>
            <person name="Jeske O."/>
            <person name="Meyerdierks A."/>
            <person name="Storesund J.E."/>
            <person name="Kallscheuer N."/>
            <person name="Luecker S."/>
            <person name="Lage O.M."/>
            <person name="Pohl T."/>
            <person name="Merkel B.J."/>
            <person name="Hornburger P."/>
            <person name="Mueller R.-W."/>
            <person name="Bruemmer F."/>
            <person name="Labrenz M."/>
            <person name="Spormann A.M."/>
            <person name="Op den Camp H."/>
            <person name="Overmann J."/>
            <person name="Amann R."/>
            <person name="Jetten M.S.M."/>
            <person name="Mascher T."/>
            <person name="Medema M.H."/>
            <person name="Devos D.P."/>
            <person name="Kaster A.-K."/>
            <person name="Ovreas L."/>
            <person name="Rohde M."/>
            <person name="Galperin M.Y."/>
            <person name="Jogler C."/>
        </authorList>
    </citation>
    <scope>NUCLEOTIDE SEQUENCE [LARGE SCALE GENOMIC DNA]</scope>
    <source>
        <strain evidence="2 3">Pan216</strain>
    </source>
</reference>
<dbReference type="KEGG" id="knv:Pan216_42370"/>
<proteinExistence type="predicted"/>
<dbReference type="SUPFAM" id="SSF49764">
    <property type="entry name" value="HSP20-like chaperones"/>
    <property type="match status" value="1"/>
</dbReference>
<organism evidence="2 3">
    <name type="scientific">Kolteria novifilia</name>
    <dbReference type="NCBI Taxonomy" id="2527975"/>
    <lineage>
        <taxon>Bacteria</taxon>
        <taxon>Pseudomonadati</taxon>
        <taxon>Planctomycetota</taxon>
        <taxon>Planctomycetia</taxon>
        <taxon>Kolteriales</taxon>
        <taxon>Kolteriaceae</taxon>
        <taxon>Kolteria</taxon>
    </lineage>
</organism>
<keyword evidence="3" id="KW-1185">Reference proteome</keyword>
<dbReference type="InterPro" id="IPR008978">
    <property type="entry name" value="HSP20-like_chaperone"/>
</dbReference>
<gene>
    <name evidence="2" type="ORF">Pan216_42370</name>
</gene>
<dbReference type="AlphaFoldDB" id="A0A518B8Q4"/>
<feature type="region of interest" description="Disordered" evidence="1">
    <location>
        <begin position="17"/>
        <end position="37"/>
    </location>
</feature>
<evidence type="ECO:0000313" key="2">
    <source>
        <dbReference type="EMBL" id="QDU63359.1"/>
    </source>
</evidence>